<feature type="region of interest" description="Disordered" evidence="1">
    <location>
        <begin position="127"/>
        <end position="159"/>
    </location>
</feature>
<evidence type="ECO:0000256" key="1">
    <source>
        <dbReference type="SAM" id="MobiDB-lite"/>
    </source>
</evidence>
<dbReference type="RefSeq" id="XP_020820860.1">
    <property type="nucleotide sequence ID" value="XM_020965201.1"/>
</dbReference>
<reference evidence="3" key="1">
    <citation type="submission" date="2025-08" db="UniProtKB">
        <authorList>
            <consortium name="RefSeq"/>
        </authorList>
    </citation>
    <scope>IDENTIFICATION</scope>
    <source>
        <tissue evidence="3">Spleen</tissue>
    </source>
</reference>
<dbReference type="AlphaFoldDB" id="A0A6P5IFT4"/>
<dbReference type="GeneID" id="110193423"/>
<gene>
    <name evidence="3" type="primary">LOC110193423</name>
</gene>
<organism evidence="2 3">
    <name type="scientific">Phascolarctos cinereus</name>
    <name type="common">Koala</name>
    <dbReference type="NCBI Taxonomy" id="38626"/>
    <lineage>
        <taxon>Eukaryota</taxon>
        <taxon>Metazoa</taxon>
        <taxon>Chordata</taxon>
        <taxon>Craniata</taxon>
        <taxon>Vertebrata</taxon>
        <taxon>Euteleostomi</taxon>
        <taxon>Mammalia</taxon>
        <taxon>Metatheria</taxon>
        <taxon>Diprotodontia</taxon>
        <taxon>Phascolarctidae</taxon>
        <taxon>Phascolarctos</taxon>
    </lineage>
</organism>
<dbReference type="PANTHER" id="PTHR39223:SF1">
    <property type="entry name" value="RIKEN CDNA 1700029H14 GENE"/>
    <property type="match status" value="1"/>
</dbReference>
<evidence type="ECO:0000313" key="2">
    <source>
        <dbReference type="Proteomes" id="UP000515140"/>
    </source>
</evidence>
<dbReference type="KEGG" id="pcw:110193423"/>
<accession>A0A6P5IFT4</accession>
<dbReference type="Proteomes" id="UP000515140">
    <property type="component" value="Unplaced"/>
</dbReference>
<proteinExistence type="predicted"/>
<dbReference type="InterPro" id="IPR040020">
    <property type="entry name" value="C13orf46-like"/>
</dbReference>
<feature type="compositionally biased region" description="Basic and acidic residues" evidence="1">
    <location>
        <begin position="63"/>
        <end position="86"/>
    </location>
</feature>
<keyword evidence="2" id="KW-1185">Reference proteome</keyword>
<sequence>MEKETVHRQHRLIPGVSPAVAAPGLHKVVTEASELQRSKSVGGFPPTREPVTPIEKLLQEFVGKEKKQINTSQHEEKRDTEKENCVLERNTTQAVGKELESLKLDGLLETETNLAKPPVAFVEIDLEEHTEEKIESTLTEEKSSKAEAGDTSEDESKTMWMCCFPISSKKKSKEKA</sequence>
<feature type="region of interest" description="Disordered" evidence="1">
    <location>
        <begin position="63"/>
        <end position="89"/>
    </location>
</feature>
<protein>
    <submittedName>
        <fullName evidence="3">Uncharacterized protein LOC110193423</fullName>
    </submittedName>
</protein>
<dbReference type="CTD" id="128643743"/>
<dbReference type="PANTHER" id="PTHR39223">
    <property type="entry name" value="RIKEN CDNA 1700029H14 GENE"/>
    <property type="match status" value="1"/>
</dbReference>
<dbReference type="InParanoid" id="A0A6P5IFT4"/>
<evidence type="ECO:0000313" key="3">
    <source>
        <dbReference type="RefSeq" id="XP_020820860.1"/>
    </source>
</evidence>
<name>A0A6P5IFT4_PHACI</name>
<feature type="compositionally biased region" description="Basic and acidic residues" evidence="1">
    <location>
        <begin position="130"/>
        <end position="148"/>
    </location>
</feature>